<keyword evidence="2" id="KW-1185">Reference proteome</keyword>
<proteinExistence type="predicted"/>
<dbReference type="AlphaFoldDB" id="A0A8S1YLG6"/>
<evidence type="ECO:0000313" key="1">
    <source>
        <dbReference type="EMBL" id="CAD8214161.1"/>
    </source>
</evidence>
<comment type="caution">
    <text evidence="1">The sequence shown here is derived from an EMBL/GenBank/DDBJ whole genome shotgun (WGS) entry which is preliminary data.</text>
</comment>
<gene>
    <name evidence="1" type="ORF">POCTA_138.1.T1700045</name>
</gene>
<evidence type="ECO:0000313" key="2">
    <source>
        <dbReference type="Proteomes" id="UP000683925"/>
    </source>
</evidence>
<name>A0A8S1YLG6_PAROT</name>
<organism evidence="1 2">
    <name type="scientific">Paramecium octaurelia</name>
    <dbReference type="NCBI Taxonomy" id="43137"/>
    <lineage>
        <taxon>Eukaryota</taxon>
        <taxon>Sar</taxon>
        <taxon>Alveolata</taxon>
        <taxon>Ciliophora</taxon>
        <taxon>Intramacronucleata</taxon>
        <taxon>Oligohymenophorea</taxon>
        <taxon>Peniculida</taxon>
        <taxon>Parameciidae</taxon>
        <taxon>Paramecium</taxon>
    </lineage>
</organism>
<reference evidence="1" key="1">
    <citation type="submission" date="2021-01" db="EMBL/GenBank/DDBJ databases">
        <authorList>
            <consortium name="Genoscope - CEA"/>
            <person name="William W."/>
        </authorList>
    </citation>
    <scope>NUCLEOTIDE SEQUENCE</scope>
</reference>
<dbReference type="Proteomes" id="UP000683925">
    <property type="component" value="Unassembled WGS sequence"/>
</dbReference>
<protein>
    <submittedName>
        <fullName evidence="1">Uncharacterized protein</fullName>
    </submittedName>
</protein>
<sequence length="119" mass="13993">MGRLQLLNKCYPEIPLKESQISLSLQQQKELIFETRITKSSINIFQPDRLLLNPYQEQLQCCFEKVITKMQNSTEVAQHQTAKQNINFIIHKAEFLNKLEKVNFQLTTQSKSNYSNPNY</sequence>
<accession>A0A8S1YLG6</accession>
<dbReference type="EMBL" id="CAJJDP010000173">
    <property type="protein sequence ID" value="CAD8214161.1"/>
    <property type="molecule type" value="Genomic_DNA"/>
</dbReference>